<dbReference type="PROSITE" id="PS51186">
    <property type="entry name" value="GNAT"/>
    <property type="match status" value="1"/>
</dbReference>
<reference evidence="4 5" key="1">
    <citation type="submission" date="2015-09" db="EMBL/GenBank/DDBJ databases">
        <authorList>
            <consortium name="Swine Surveillance"/>
        </authorList>
    </citation>
    <scope>NUCLEOTIDE SEQUENCE [LARGE SCALE GENOMIC DNA]</scope>
    <source>
        <strain evidence="4 5">CECT 7688</strain>
    </source>
</reference>
<evidence type="ECO:0000313" key="4">
    <source>
        <dbReference type="EMBL" id="CUH54318.1"/>
    </source>
</evidence>
<dbReference type="InterPro" id="IPR051016">
    <property type="entry name" value="Diverse_Substrate_AcTransf"/>
</dbReference>
<evidence type="ECO:0000313" key="5">
    <source>
        <dbReference type="Proteomes" id="UP000054823"/>
    </source>
</evidence>
<evidence type="ECO:0000256" key="1">
    <source>
        <dbReference type="ARBA" id="ARBA00022679"/>
    </source>
</evidence>
<organism evidence="4 5">
    <name type="scientific">Shimia marina</name>
    <dbReference type="NCBI Taxonomy" id="321267"/>
    <lineage>
        <taxon>Bacteria</taxon>
        <taxon>Pseudomonadati</taxon>
        <taxon>Pseudomonadota</taxon>
        <taxon>Alphaproteobacteria</taxon>
        <taxon>Rhodobacterales</taxon>
        <taxon>Roseobacteraceae</taxon>
    </lineage>
</organism>
<dbReference type="EMBL" id="CYPW01000040">
    <property type="protein sequence ID" value="CUH54318.1"/>
    <property type="molecule type" value="Genomic_DNA"/>
</dbReference>
<dbReference type="Proteomes" id="UP000054823">
    <property type="component" value="Unassembled WGS sequence"/>
</dbReference>
<keyword evidence="2" id="KW-0012">Acyltransferase</keyword>
<dbReference type="CDD" id="cd04301">
    <property type="entry name" value="NAT_SF"/>
    <property type="match status" value="1"/>
</dbReference>
<gene>
    <name evidence="4" type="ORF">SHM7688_03788</name>
</gene>
<dbReference type="STRING" id="321267.SHM7688_03788"/>
<protein>
    <submittedName>
        <fullName evidence="4">Aminoalkylphosphonic acid N-acetyltransferase</fullName>
    </submittedName>
</protein>
<dbReference type="AlphaFoldDB" id="A0A0P1EUI4"/>
<dbReference type="Gene3D" id="3.40.630.30">
    <property type="match status" value="1"/>
</dbReference>
<dbReference type="PANTHER" id="PTHR10545">
    <property type="entry name" value="DIAMINE N-ACETYLTRANSFERASE"/>
    <property type="match status" value="1"/>
</dbReference>
<dbReference type="PANTHER" id="PTHR10545:SF42">
    <property type="entry name" value="ACETYLTRANSFERASE"/>
    <property type="match status" value="1"/>
</dbReference>
<name>A0A0P1EUI4_9RHOB</name>
<evidence type="ECO:0000259" key="3">
    <source>
        <dbReference type="PROSITE" id="PS51186"/>
    </source>
</evidence>
<evidence type="ECO:0000256" key="2">
    <source>
        <dbReference type="ARBA" id="ARBA00023315"/>
    </source>
</evidence>
<feature type="domain" description="N-acetyltransferase" evidence="3">
    <location>
        <begin position="5"/>
        <end position="156"/>
    </location>
</feature>
<accession>A0A0P1EUI4</accession>
<dbReference type="RefSeq" id="WP_058241449.1">
    <property type="nucleotide sequence ID" value="NZ_CYPW01000040.1"/>
</dbReference>
<dbReference type="InterPro" id="IPR000182">
    <property type="entry name" value="GNAT_dom"/>
</dbReference>
<dbReference type="GO" id="GO:0008080">
    <property type="term" value="F:N-acetyltransferase activity"/>
    <property type="evidence" value="ECO:0007669"/>
    <property type="project" value="TreeGrafter"/>
</dbReference>
<keyword evidence="1 4" id="KW-0808">Transferase</keyword>
<sequence length="156" mass="18008">MQSDILVRDAMADDYDKWRPLWDQYNAFYGRSGDTALSEQIVQSTWSRFLDPDEPVHCLLAECDGEIVGLAHFVFHRNTITIENTCYLQDLFSTPVMRGKGVGRKLILSFYDRAQQAGTVGVYWHTQSTNHTAMRLYDQVATNTEFVVYRQSLRNT</sequence>
<dbReference type="SUPFAM" id="SSF55729">
    <property type="entry name" value="Acyl-CoA N-acyltransferases (Nat)"/>
    <property type="match status" value="1"/>
</dbReference>
<dbReference type="Pfam" id="PF00583">
    <property type="entry name" value="Acetyltransf_1"/>
    <property type="match status" value="1"/>
</dbReference>
<dbReference type="OrthoDB" id="9805924at2"/>
<keyword evidence="5" id="KW-1185">Reference proteome</keyword>
<dbReference type="InterPro" id="IPR016181">
    <property type="entry name" value="Acyl_CoA_acyltransferase"/>
</dbReference>
<proteinExistence type="predicted"/>